<gene>
    <name evidence="1" type="ORF">Q31a_30560</name>
</gene>
<dbReference type="EMBL" id="CP036298">
    <property type="protein sequence ID" value="QDV24735.1"/>
    <property type="molecule type" value="Genomic_DNA"/>
</dbReference>
<keyword evidence="2" id="KW-1185">Reference proteome</keyword>
<reference evidence="1 2" key="1">
    <citation type="submission" date="2019-02" db="EMBL/GenBank/DDBJ databases">
        <title>Deep-cultivation of Planctomycetes and their phenomic and genomic characterization uncovers novel biology.</title>
        <authorList>
            <person name="Wiegand S."/>
            <person name="Jogler M."/>
            <person name="Boedeker C."/>
            <person name="Pinto D."/>
            <person name="Vollmers J."/>
            <person name="Rivas-Marin E."/>
            <person name="Kohn T."/>
            <person name="Peeters S.H."/>
            <person name="Heuer A."/>
            <person name="Rast P."/>
            <person name="Oberbeckmann S."/>
            <person name="Bunk B."/>
            <person name="Jeske O."/>
            <person name="Meyerdierks A."/>
            <person name="Storesund J.E."/>
            <person name="Kallscheuer N."/>
            <person name="Luecker S."/>
            <person name="Lage O.M."/>
            <person name="Pohl T."/>
            <person name="Merkel B.J."/>
            <person name="Hornburger P."/>
            <person name="Mueller R.-W."/>
            <person name="Bruemmer F."/>
            <person name="Labrenz M."/>
            <person name="Spormann A.M."/>
            <person name="Op den Camp H."/>
            <person name="Overmann J."/>
            <person name="Amann R."/>
            <person name="Jetten M.S.M."/>
            <person name="Mascher T."/>
            <person name="Medema M.H."/>
            <person name="Devos D.P."/>
            <person name="Kaster A.-K."/>
            <person name="Ovreas L."/>
            <person name="Rohde M."/>
            <person name="Galperin M.Y."/>
            <person name="Jogler C."/>
        </authorList>
    </citation>
    <scope>NUCLEOTIDE SEQUENCE [LARGE SCALE GENOMIC DNA]</scope>
    <source>
        <strain evidence="1 2">Q31a</strain>
    </source>
</reference>
<dbReference type="AlphaFoldDB" id="A0A518G822"/>
<dbReference type="RefSeq" id="WP_145078799.1">
    <property type="nucleotide sequence ID" value="NZ_CP036298.1"/>
</dbReference>
<dbReference type="Proteomes" id="UP000318017">
    <property type="component" value="Chromosome"/>
</dbReference>
<name>A0A518G822_9BACT</name>
<dbReference type="InterPro" id="IPR011989">
    <property type="entry name" value="ARM-like"/>
</dbReference>
<protein>
    <recommendedName>
        <fullName evidence="3">HEAT repeat protein</fullName>
    </recommendedName>
</protein>
<proteinExistence type="predicted"/>
<dbReference type="Pfam" id="PF13646">
    <property type="entry name" value="HEAT_2"/>
    <property type="match status" value="1"/>
</dbReference>
<organism evidence="1 2">
    <name type="scientific">Aureliella helgolandensis</name>
    <dbReference type="NCBI Taxonomy" id="2527968"/>
    <lineage>
        <taxon>Bacteria</taxon>
        <taxon>Pseudomonadati</taxon>
        <taxon>Planctomycetota</taxon>
        <taxon>Planctomycetia</taxon>
        <taxon>Pirellulales</taxon>
        <taxon>Pirellulaceae</taxon>
        <taxon>Aureliella</taxon>
    </lineage>
</organism>
<dbReference type="OrthoDB" id="292518at2"/>
<dbReference type="Gene3D" id="1.25.10.10">
    <property type="entry name" value="Leucine-rich Repeat Variant"/>
    <property type="match status" value="1"/>
</dbReference>
<accession>A0A518G822</accession>
<sequence>MAHDDWIRSTCNWLRSANEEDSSPEATLARVAHAPPAELEALLEVLAADFHALAQQSGRVKLLMQAVAARMVQLTADAQFTREGIFINAECLARLYDQLVEVDAAAASHVLQILASQGDEESLSSLASLIAETPPEDWQSVGLALSPLWNAEPEALEQFFDCLDAGFVHPATMAVLLDLANFAVRSGKLSEHPWAARSSELGNLLAAVTAQLEKLEQDPAQFGSQIEEIQRTLNDSVALVISLCDSLGLIANAEAIPTLTHTMQLSHRRIQTEAAGALARLGDESGQQRLVELAADPVARRRAVAYAEELEFAEQIEEPLRLPHALAESELASWLAEPPQYGIPPTGLELIDTRTQYWPGYEEPRDCYLFHYWYEFPGGRVSNVGIAGPVTHAFQSDLANLPVDDIYAAFAGWHAEHEEIYEVPMALLNPAQRREADLLERKLDQLEMSSIVPLALTFFLGEIALLAQVEREGIQSCAIADNQEWISFPTSESSNAITPEIVLSIFRGRKLLRTFNH</sequence>
<evidence type="ECO:0000313" key="1">
    <source>
        <dbReference type="EMBL" id="QDV24735.1"/>
    </source>
</evidence>
<dbReference type="SUPFAM" id="SSF48371">
    <property type="entry name" value="ARM repeat"/>
    <property type="match status" value="1"/>
</dbReference>
<dbReference type="KEGG" id="ahel:Q31a_30560"/>
<evidence type="ECO:0008006" key="3">
    <source>
        <dbReference type="Google" id="ProtNLM"/>
    </source>
</evidence>
<dbReference type="InterPro" id="IPR016024">
    <property type="entry name" value="ARM-type_fold"/>
</dbReference>
<evidence type="ECO:0000313" key="2">
    <source>
        <dbReference type="Proteomes" id="UP000318017"/>
    </source>
</evidence>